<evidence type="ECO:0000313" key="2">
    <source>
        <dbReference type="Proteomes" id="UP000648187"/>
    </source>
</evidence>
<organism evidence="1 2">
    <name type="scientific">Spodoptera exigua</name>
    <name type="common">Beet armyworm</name>
    <name type="synonym">Noctua fulgens</name>
    <dbReference type="NCBI Taxonomy" id="7107"/>
    <lineage>
        <taxon>Eukaryota</taxon>
        <taxon>Metazoa</taxon>
        <taxon>Ecdysozoa</taxon>
        <taxon>Arthropoda</taxon>
        <taxon>Hexapoda</taxon>
        <taxon>Insecta</taxon>
        <taxon>Pterygota</taxon>
        <taxon>Neoptera</taxon>
        <taxon>Endopterygota</taxon>
        <taxon>Lepidoptera</taxon>
        <taxon>Glossata</taxon>
        <taxon>Ditrysia</taxon>
        <taxon>Noctuoidea</taxon>
        <taxon>Noctuidae</taxon>
        <taxon>Amphipyrinae</taxon>
        <taxon>Spodoptera</taxon>
    </lineage>
</organism>
<evidence type="ECO:0000313" key="1">
    <source>
        <dbReference type="EMBL" id="KAF9424266.1"/>
    </source>
</evidence>
<keyword evidence="2" id="KW-1185">Reference proteome</keyword>
<dbReference type="EMBL" id="JACKWZ010000004">
    <property type="protein sequence ID" value="KAF9424266.1"/>
    <property type="molecule type" value="Genomic_DNA"/>
</dbReference>
<dbReference type="AlphaFoldDB" id="A0A835LG58"/>
<name>A0A835LG58_SPOEX</name>
<protein>
    <submittedName>
        <fullName evidence="1">Uncharacterized protein</fullName>
    </submittedName>
</protein>
<dbReference type="Proteomes" id="UP000648187">
    <property type="component" value="Unassembled WGS sequence"/>
</dbReference>
<gene>
    <name evidence="1" type="ORF">HW555_000659</name>
</gene>
<sequence>MTLENLLSQVGIGTKQLTDRIFNACGTLGIPELLTPTHKFYYHRYSEVPVHDHHVYYAYEPSAPSHGPVATSKYNYGGSHHKSGASMSALTLLAFLFFLHILQQCIKDHMTEMSTAPVMIMTAGREGEDAITKSSTFNKIDKTGMTEVGPDSSINDRMDAIHQNKIAENYNVKNPYNNDSPSSKHQLLKVKTEQLPKPEETKQKYVFKNYANRSSMYGGFYSAMDEE</sequence>
<proteinExistence type="predicted"/>
<accession>A0A835LG58</accession>
<reference evidence="1" key="1">
    <citation type="submission" date="2020-08" db="EMBL/GenBank/DDBJ databases">
        <title>Spodoptera exigua strain:BAW_Kor-Di-RS1 Genome sequencing and assembly.</title>
        <authorList>
            <person name="Kim J."/>
            <person name="Nam H.Y."/>
            <person name="Kwon M."/>
            <person name="Choi J.H."/>
            <person name="Cho S.R."/>
            <person name="Kim G.-H."/>
        </authorList>
    </citation>
    <scope>NUCLEOTIDE SEQUENCE</scope>
    <source>
        <strain evidence="1">BAW_Kor-Di-RS1</strain>
        <tissue evidence="1">Whole-body</tissue>
    </source>
</reference>
<comment type="caution">
    <text evidence="1">The sequence shown here is derived from an EMBL/GenBank/DDBJ whole genome shotgun (WGS) entry which is preliminary data.</text>
</comment>